<keyword evidence="2 4" id="KW-0175">Coiled coil</keyword>
<dbReference type="InterPro" id="IPR051885">
    <property type="entry name" value="CC_CF"/>
</dbReference>
<gene>
    <name evidence="6" type="primary">Ccdc96</name>
    <name evidence="6" type="ORF">GLABRA_R04926</name>
</gene>
<dbReference type="GO" id="GO:0036064">
    <property type="term" value="C:ciliary basal body"/>
    <property type="evidence" value="ECO:0007669"/>
    <property type="project" value="TreeGrafter"/>
</dbReference>
<dbReference type="Proteomes" id="UP000591073">
    <property type="component" value="Unassembled WGS sequence"/>
</dbReference>
<evidence type="ECO:0000256" key="4">
    <source>
        <dbReference type="SAM" id="Coils"/>
    </source>
</evidence>
<dbReference type="AlphaFoldDB" id="A0A7L0RDL7"/>
<organism evidence="6 7">
    <name type="scientific">Glaucidium brasilianum</name>
    <name type="common">Ferruginous pygmy-owl</name>
    <dbReference type="NCBI Taxonomy" id="78217"/>
    <lineage>
        <taxon>Eukaryota</taxon>
        <taxon>Metazoa</taxon>
        <taxon>Chordata</taxon>
        <taxon>Craniata</taxon>
        <taxon>Vertebrata</taxon>
        <taxon>Euteleostomi</taxon>
        <taxon>Archelosauria</taxon>
        <taxon>Archosauria</taxon>
        <taxon>Dinosauria</taxon>
        <taxon>Saurischia</taxon>
        <taxon>Theropoda</taxon>
        <taxon>Coelurosauria</taxon>
        <taxon>Aves</taxon>
        <taxon>Neognathae</taxon>
        <taxon>Neoaves</taxon>
        <taxon>Telluraves</taxon>
        <taxon>Strigiformes</taxon>
        <taxon>Strigidae</taxon>
        <taxon>Glaucidium</taxon>
    </lineage>
</organism>
<feature type="non-terminal residue" evidence="6">
    <location>
        <position position="257"/>
    </location>
</feature>
<reference evidence="6 7" key="1">
    <citation type="submission" date="2019-09" db="EMBL/GenBank/DDBJ databases">
        <title>Bird 10,000 Genomes (B10K) Project - Family phase.</title>
        <authorList>
            <person name="Zhang G."/>
        </authorList>
    </citation>
    <scope>NUCLEOTIDE SEQUENCE [LARGE SCALE GENOMIC DNA]</scope>
    <source>
        <strain evidence="6">B10K-DU-008-63</strain>
    </source>
</reference>
<dbReference type="InterPro" id="IPR025254">
    <property type="entry name" value="CCDC113/CCDC96_CC"/>
</dbReference>
<dbReference type="OrthoDB" id="10254794at2759"/>
<protein>
    <submittedName>
        <fullName evidence="6">CCD96 protein</fullName>
    </submittedName>
</protein>
<feature type="non-terminal residue" evidence="6">
    <location>
        <position position="1"/>
    </location>
</feature>
<comment type="subcellular location">
    <subcellularLocation>
        <location evidence="1">Cell projection</location>
        <location evidence="1">Cilium</location>
    </subcellularLocation>
</comment>
<comment type="caution">
    <text evidence="6">The sequence shown here is derived from an EMBL/GenBank/DDBJ whole genome shotgun (WGS) entry which is preliminary data.</text>
</comment>
<keyword evidence="7" id="KW-1185">Reference proteome</keyword>
<sequence length="257" mass="29933">LRELREREAAACQERVAARQRAGQERQARAQAEWAAFQRRTQAVAAFSPARRRDGGAAEATARIQARERDKEQRVREVRVEHIKLKHEIQNLETILKSQGELVESQLFVDFEHVRKENQKHNKKIDDLSDEIQKLKKNVSNTVHIFSQFREKLQFVEAENQGRKAELMEIETILSQERDSLTKTKQARDRLWRNNLKLQQKCGLLGNEILLRDFEEKVDTAELLSQQLETLEQHHAGLILSCRGIQKKIKEANSKKS</sequence>
<dbReference type="PANTHER" id="PTHR15654">
    <property type="entry name" value="COILED-COIL DOMAIN-CONTAINING PROTEIN 113-RELATED"/>
    <property type="match status" value="1"/>
</dbReference>
<dbReference type="GO" id="GO:0060271">
    <property type="term" value="P:cilium assembly"/>
    <property type="evidence" value="ECO:0007669"/>
    <property type="project" value="TreeGrafter"/>
</dbReference>
<dbReference type="PANTHER" id="PTHR15654:SF1">
    <property type="entry name" value="COILED-COIL DOMAIN-CONTAINING PROTEIN 96"/>
    <property type="match status" value="1"/>
</dbReference>
<accession>A0A7L0RDL7</accession>
<feature type="coiled-coil region" evidence="4">
    <location>
        <begin position="75"/>
        <end position="145"/>
    </location>
</feature>
<dbReference type="Pfam" id="PF13870">
    <property type="entry name" value="CCDC113_CCDC96_CC"/>
    <property type="match status" value="1"/>
</dbReference>
<evidence type="ECO:0000313" key="7">
    <source>
        <dbReference type="Proteomes" id="UP000591073"/>
    </source>
</evidence>
<evidence type="ECO:0000256" key="3">
    <source>
        <dbReference type="ARBA" id="ARBA00023273"/>
    </source>
</evidence>
<proteinExistence type="predicted"/>
<keyword evidence="3" id="KW-0966">Cell projection</keyword>
<feature type="domain" description="CCDC113/CCDC96 coiled-coil" evidence="5">
    <location>
        <begin position="69"/>
        <end position="243"/>
    </location>
</feature>
<evidence type="ECO:0000313" key="6">
    <source>
        <dbReference type="EMBL" id="NXL27926.1"/>
    </source>
</evidence>
<evidence type="ECO:0000256" key="2">
    <source>
        <dbReference type="ARBA" id="ARBA00023054"/>
    </source>
</evidence>
<evidence type="ECO:0000256" key="1">
    <source>
        <dbReference type="ARBA" id="ARBA00004138"/>
    </source>
</evidence>
<dbReference type="EMBL" id="VXAP01000024">
    <property type="protein sequence ID" value="NXL27926.1"/>
    <property type="molecule type" value="Genomic_DNA"/>
</dbReference>
<evidence type="ECO:0000259" key="5">
    <source>
        <dbReference type="Pfam" id="PF13870"/>
    </source>
</evidence>
<dbReference type="GO" id="GO:0005930">
    <property type="term" value="C:axoneme"/>
    <property type="evidence" value="ECO:0007669"/>
    <property type="project" value="TreeGrafter"/>
</dbReference>
<name>A0A7L0RDL7_GLABR</name>